<reference evidence="2 3" key="1">
    <citation type="submission" date="2023-10" db="EMBL/GenBank/DDBJ databases">
        <title>Novel methanotroph of the genus Methylocapsa from a subarctic wetland.</title>
        <authorList>
            <person name="Belova S.E."/>
            <person name="Oshkin I.Y."/>
            <person name="Miroshnikov K."/>
            <person name="Dedysh S.N."/>
        </authorList>
    </citation>
    <scope>NUCLEOTIDE SEQUENCE [LARGE SCALE GENOMIC DNA]</scope>
    <source>
        <strain evidence="2 3">RX1</strain>
        <plasmid evidence="2 3">pRX1</plasmid>
    </source>
</reference>
<dbReference type="RefSeq" id="WP_318655229.1">
    <property type="nucleotide sequence ID" value="NZ_CP136863.1"/>
</dbReference>
<evidence type="ECO:0000313" key="3">
    <source>
        <dbReference type="Proteomes" id="UP001626536"/>
    </source>
</evidence>
<protein>
    <recommendedName>
        <fullName evidence="4">Glycolipid transfer protein domain-containing protein</fullName>
    </recommendedName>
</protein>
<geneLocation type="plasmid" evidence="2 3">
    <name>pRX1</name>
</geneLocation>
<keyword evidence="3" id="KW-1185">Reference proteome</keyword>
<feature type="region of interest" description="Disordered" evidence="1">
    <location>
        <begin position="1"/>
        <end position="23"/>
    </location>
</feature>
<dbReference type="EMBL" id="CP136863">
    <property type="protein sequence ID" value="WOJ91802.1"/>
    <property type="molecule type" value="Genomic_DNA"/>
</dbReference>
<feature type="compositionally biased region" description="Polar residues" evidence="1">
    <location>
        <begin position="13"/>
        <end position="23"/>
    </location>
</feature>
<name>A0ABZ0HYE1_9HYPH</name>
<evidence type="ECO:0008006" key="4">
    <source>
        <dbReference type="Google" id="ProtNLM"/>
    </source>
</evidence>
<evidence type="ECO:0000313" key="2">
    <source>
        <dbReference type="EMBL" id="WOJ91802.1"/>
    </source>
</evidence>
<keyword evidence="2" id="KW-0614">Plasmid</keyword>
<evidence type="ECO:0000256" key="1">
    <source>
        <dbReference type="SAM" id="MobiDB-lite"/>
    </source>
</evidence>
<proteinExistence type="predicted"/>
<dbReference type="Proteomes" id="UP001626536">
    <property type="component" value="Plasmid pRX1"/>
</dbReference>
<sequence>MPSSPNSRRPSNQTKSSAKVESQSGPFDNTLALLSGYWFTTRLLFARVSETREALWGPASEQRTEDETDTIGRNLRSYVQHWILSLSAVCECFVQLRLDDEAIVKAIDQNLPFLRAYRDSYFAFAISEEGLFGPPWPGEAKLNAVEDLHQKFDTFFVTYFENKYPSTRG</sequence>
<organism evidence="2 3">
    <name type="scientific">Methylocapsa polymorpha</name>
    <dbReference type="NCBI Taxonomy" id="3080828"/>
    <lineage>
        <taxon>Bacteria</taxon>
        <taxon>Pseudomonadati</taxon>
        <taxon>Pseudomonadota</taxon>
        <taxon>Alphaproteobacteria</taxon>
        <taxon>Hyphomicrobiales</taxon>
        <taxon>Beijerinckiaceae</taxon>
        <taxon>Methylocapsa</taxon>
    </lineage>
</organism>
<gene>
    <name evidence="2" type="ORF">RZS28_18915</name>
</gene>
<feature type="compositionally biased region" description="Low complexity" evidence="1">
    <location>
        <begin position="1"/>
        <end position="12"/>
    </location>
</feature>
<accession>A0ABZ0HYE1</accession>